<sequence length="53" mass="6643">MTNHVPLETESYIQHYGRKMKEFKIKEWKDEYRRREERKKLKENDKKTRTTAG</sequence>
<accession>A0A0F9NN68</accession>
<dbReference type="AlphaFoldDB" id="A0A0F9NN68"/>
<comment type="caution">
    <text evidence="1">The sequence shown here is derived from an EMBL/GenBank/DDBJ whole genome shotgun (WGS) entry which is preliminary data.</text>
</comment>
<evidence type="ECO:0000313" key="1">
    <source>
        <dbReference type="EMBL" id="KKN13512.1"/>
    </source>
</evidence>
<protein>
    <submittedName>
        <fullName evidence="1">Uncharacterized protein</fullName>
    </submittedName>
</protein>
<organism evidence="1">
    <name type="scientific">marine sediment metagenome</name>
    <dbReference type="NCBI Taxonomy" id="412755"/>
    <lineage>
        <taxon>unclassified sequences</taxon>
        <taxon>metagenomes</taxon>
        <taxon>ecological metagenomes</taxon>
    </lineage>
</organism>
<name>A0A0F9NN68_9ZZZZ</name>
<proteinExistence type="predicted"/>
<reference evidence="1" key="1">
    <citation type="journal article" date="2015" name="Nature">
        <title>Complex archaea that bridge the gap between prokaryotes and eukaryotes.</title>
        <authorList>
            <person name="Spang A."/>
            <person name="Saw J.H."/>
            <person name="Jorgensen S.L."/>
            <person name="Zaremba-Niedzwiedzka K."/>
            <person name="Martijn J."/>
            <person name="Lind A.E."/>
            <person name="van Eijk R."/>
            <person name="Schleper C."/>
            <person name="Guy L."/>
            <person name="Ettema T.J."/>
        </authorList>
    </citation>
    <scope>NUCLEOTIDE SEQUENCE</scope>
</reference>
<dbReference type="EMBL" id="LAZR01003916">
    <property type="protein sequence ID" value="KKN13512.1"/>
    <property type="molecule type" value="Genomic_DNA"/>
</dbReference>
<gene>
    <name evidence="1" type="ORF">LCGC14_1005680</name>
</gene>